<keyword evidence="3" id="KW-1185">Reference proteome</keyword>
<protein>
    <recommendedName>
        <fullName evidence="1">Core Histone H2A/H2B/H3 domain-containing protein</fullName>
    </recommendedName>
</protein>
<organism evidence="2 3">
    <name type="scientific">Cylicostephanus goldi</name>
    <name type="common">Nematode worm</name>
    <dbReference type="NCBI Taxonomy" id="71465"/>
    <lineage>
        <taxon>Eukaryota</taxon>
        <taxon>Metazoa</taxon>
        <taxon>Ecdysozoa</taxon>
        <taxon>Nematoda</taxon>
        <taxon>Chromadorea</taxon>
        <taxon>Rhabditida</taxon>
        <taxon>Rhabditina</taxon>
        <taxon>Rhabditomorpha</taxon>
        <taxon>Strongyloidea</taxon>
        <taxon>Strongylidae</taxon>
        <taxon>Cylicostephanus</taxon>
    </lineage>
</organism>
<dbReference type="InterPro" id="IPR007125">
    <property type="entry name" value="H2A/H2B/H3"/>
</dbReference>
<evidence type="ECO:0000313" key="3">
    <source>
        <dbReference type="Proteomes" id="UP000271889"/>
    </source>
</evidence>
<dbReference type="AlphaFoldDB" id="A0A3P7QD77"/>
<accession>A0A3P7QD77</accession>
<dbReference type="EMBL" id="UYRV01116014">
    <property type="protein sequence ID" value="VDN29822.1"/>
    <property type="molecule type" value="Genomic_DNA"/>
</dbReference>
<evidence type="ECO:0000259" key="1">
    <source>
        <dbReference type="Pfam" id="PF00125"/>
    </source>
</evidence>
<evidence type="ECO:0000313" key="2">
    <source>
        <dbReference type="EMBL" id="VDN29822.1"/>
    </source>
</evidence>
<dbReference type="OrthoDB" id="652632at2759"/>
<sequence length="74" mass="8603">MNERMIAVEISVVKKDTDISSNNGDEILKRVLQWPDLQELQLPFQRVVRELTTELFSGDYRFTSESLEALQEVC</sequence>
<reference evidence="2 3" key="1">
    <citation type="submission" date="2018-11" db="EMBL/GenBank/DDBJ databases">
        <authorList>
            <consortium name="Pathogen Informatics"/>
        </authorList>
    </citation>
    <scope>NUCLEOTIDE SEQUENCE [LARGE SCALE GENOMIC DNA]</scope>
</reference>
<dbReference type="InterPro" id="IPR009072">
    <property type="entry name" value="Histone-fold"/>
</dbReference>
<dbReference type="GO" id="GO:0003677">
    <property type="term" value="F:DNA binding"/>
    <property type="evidence" value="ECO:0007669"/>
    <property type="project" value="InterPro"/>
</dbReference>
<dbReference type="GO" id="GO:0046982">
    <property type="term" value="F:protein heterodimerization activity"/>
    <property type="evidence" value="ECO:0007669"/>
    <property type="project" value="InterPro"/>
</dbReference>
<dbReference type="SUPFAM" id="SSF47113">
    <property type="entry name" value="Histone-fold"/>
    <property type="match status" value="1"/>
</dbReference>
<proteinExistence type="predicted"/>
<gene>
    <name evidence="2" type="ORF">CGOC_LOCUS11367</name>
</gene>
<name>A0A3P7QD77_CYLGO</name>
<feature type="domain" description="Core Histone H2A/H2B/H3" evidence="1">
    <location>
        <begin position="36"/>
        <end position="74"/>
    </location>
</feature>
<dbReference type="Proteomes" id="UP000271889">
    <property type="component" value="Unassembled WGS sequence"/>
</dbReference>
<dbReference type="Pfam" id="PF00125">
    <property type="entry name" value="Histone"/>
    <property type="match status" value="1"/>
</dbReference>
<dbReference type="Gene3D" id="1.10.20.10">
    <property type="entry name" value="Histone, subunit A"/>
    <property type="match status" value="1"/>
</dbReference>